<name>A0A9P6E1B6_9AGAM</name>
<proteinExistence type="predicted"/>
<dbReference type="Proteomes" id="UP000886523">
    <property type="component" value="Unassembled WGS sequence"/>
</dbReference>
<accession>A0A9P6E1B6</accession>
<dbReference type="AlphaFoldDB" id="A0A9P6E1B6"/>
<comment type="caution">
    <text evidence="1">The sequence shown here is derived from an EMBL/GenBank/DDBJ whole genome shotgun (WGS) entry which is preliminary data.</text>
</comment>
<sequence length="131" mass="14923">MYNDPSSLRHSESTSNFNLNPPDSYRNYRVCEQLWFLCGTGDEVEQHEIARRQVELYECYLDLDSHEGARTTCKHSTISWMPLTVSMARPTSMVFNPSSNLLRLAISIPLGSGFDRTFSSYVSLGIHAVLR</sequence>
<evidence type="ECO:0000313" key="2">
    <source>
        <dbReference type="Proteomes" id="UP000886523"/>
    </source>
</evidence>
<evidence type="ECO:0000313" key="1">
    <source>
        <dbReference type="EMBL" id="KAF9519219.1"/>
    </source>
</evidence>
<reference evidence="1" key="1">
    <citation type="journal article" date="2020" name="Nat. Commun.">
        <title>Large-scale genome sequencing of mycorrhizal fungi provides insights into the early evolution of symbiotic traits.</title>
        <authorList>
            <person name="Miyauchi S."/>
            <person name="Kiss E."/>
            <person name="Kuo A."/>
            <person name="Drula E."/>
            <person name="Kohler A."/>
            <person name="Sanchez-Garcia M."/>
            <person name="Morin E."/>
            <person name="Andreopoulos B."/>
            <person name="Barry K.W."/>
            <person name="Bonito G."/>
            <person name="Buee M."/>
            <person name="Carver A."/>
            <person name="Chen C."/>
            <person name="Cichocki N."/>
            <person name="Clum A."/>
            <person name="Culley D."/>
            <person name="Crous P.W."/>
            <person name="Fauchery L."/>
            <person name="Girlanda M."/>
            <person name="Hayes R.D."/>
            <person name="Keri Z."/>
            <person name="LaButti K."/>
            <person name="Lipzen A."/>
            <person name="Lombard V."/>
            <person name="Magnuson J."/>
            <person name="Maillard F."/>
            <person name="Murat C."/>
            <person name="Nolan M."/>
            <person name="Ohm R.A."/>
            <person name="Pangilinan J."/>
            <person name="Pereira M.F."/>
            <person name="Perotto S."/>
            <person name="Peter M."/>
            <person name="Pfister S."/>
            <person name="Riley R."/>
            <person name="Sitrit Y."/>
            <person name="Stielow J.B."/>
            <person name="Szollosi G."/>
            <person name="Zifcakova L."/>
            <person name="Stursova M."/>
            <person name="Spatafora J.W."/>
            <person name="Tedersoo L."/>
            <person name="Vaario L.M."/>
            <person name="Yamada A."/>
            <person name="Yan M."/>
            <person name="Wang P."/>
            <person name="Xu J."/>
            <person name="Bruns T."/>
            <person name="Baldrian P."/>
            <person name="Vilgalys R."/>
            <person name="Dunand C."/>
            <person name="Henrissat B."/>
            <person name="Grigoriev I.V."/>
            <person name="Hibbett D."/>
            <person name="Nagy L.G."/>
            <person name="Martin F.M."/>
        </authorList>
    </citation>
    <scope>NUCLEOTIDE SEQUENCE</scope>
    <source>
        <strain evidence="1">UP504</strain>
    </source>
</reference>
<protein>
    <submittedName>
        <fullName evidence="1">Uncharacterized protein</fullName>
    </submittedName>
</protein>
<dbReference type="EMBL" id="MU128919">
    <property type="protein sequence ID" value="KAF9519219.1"/>
    <property type="molecule type" value="Genomic_DNA"/>
</dbReference>
<organism evidence="1 2">
    <name type="scientific">Hydnum rufescens UP504</name>
    <dbReference type="NCBI Taxonomy" id="1448309"/>
    <lineage>
        <taxon>Eukaryota</taxon>
        <taxon>Fungi</taxon>
        <taxon>Dikarya</taxon>
        <taxon>Basidiomycota</taxon>
        <taxon>Agaricomycotina</taxon>
        <taxon>Agaricomycetes</taxon>
        <taxon>Cantharellales</taxon>
        <taxon>Hydnaceae</taxon>
        <taxon>Hydnum</taxon>
    </lineage>
</organism>
<gene>
    <name evidence="1" type="ORF">BS47DRAFT_1337448</name>
</gene>
<keyword evidence="2" id="KW-1185">Reference proteome</keyword>